<dbReference type="InterPro" id="IPR029044">
    <property type="entry name" value="Nucleotide-diphossugar_trans"/>
</dbReference>
<dbReference type="Pfam" id="PF00535">
    <property type="entry name" value="Glycos_transf_2"/>
    <property type="match status" value="1"/>
</dbReference>
<keyword evidence="1" id="KW-0328">Glycosyltransferase</keyword>
<protein>
    <submittedName>
        <fullName evidence="4">Glycosyltransferase</fullName>
    </submittedName>
</protein>
<proteinExistence type="predicted"/>
<dbReference type="SUPFAM" id="SSF53448">
    <property type="entry name" value="Nucleotide-diphospho-sugar transferases"/>
    <property type="match status" value="1"/>
</dbReference>
<reference evidence="4 5" key="1">
    <citation type="submission" date="2018-08" db="EMBL/GenBank/DDBJ databases">
        <title>A genome reference for cultivated species of the human gut microbiota.</title>
        <authorList>
            <person name="Zou Y."/>
            <person name="Xue W."/>
            <person name="Luo G."/>
        </authorList>
    </citation>
    <scope>NUCLEOTIDE SEQUENCE [LARGE SCALE GENOMIC DNA]</scope>
    <source>
        <strain evidence="4 5">OM02-6</strain>
    </source>
</reference>
<organism evidence="4 5">
    <name type="scientific">Thomasclavelia spiroformis</name>
    <dbReference type="NCBI Taxonomy" id="29348"/>
    <lineage>
        <taxon>Bacteria</taxon>
        <taxon>Bacillati</taxon>
        <taxon>Bacillota</taxon>
        <taxon>Erysipelotrichia</taxon>
        <taxon>Erysipelotrichales</taxon>
        <taxon>Coprobacillaceae</taxon>
        <taxon>Thomasclavelia</taxon>
    </lineage>
</organism>
<dbReference type="CDD" id="cd00761">
    <property type="entry name" value="Glyco_tranf_GTA_type"/>
    <property type="match status" value="1"/>
</dbReference>
<feature type="domain" description="Glycosyltransferase 2-like" evidence="3">
    <location>
        <begin position="4"/>
        <end position="130"/>
    </location>
</feature>
<evidence type="ECO:0000259" key="3">
    <source>
        <dbReference type="Pfam" id="PF00535"/>
    </source>
</evidence>
<accession>A0A3E5FRI7</accession>
<evidence type="ECO:0000256" key="2">
    <source>
        <dbReference type="ARBA" id="ARBA00022679"/>
    </source>
</evidence>
<evidence type="ECO:0000313" key="5">
    <source>
        <dbReference type="Proteomes" id="UP000261087"/>
    </source>
</evidence>
<comment type="caution">
    <text evidence="4">The sequence shown here is derived from an EMBL/GenBank/DDBJ whole genome shotgun (WGS) entry which is preliminary data.</text>
</comment>
<dbReference type="EMBL" id="QSVF01000012">
    <property type="protein sequence ID" value="RGO09965.1"/>
    <property type="molecule type" value="Genomic_DNA"/>
</dbReference>
<dbReference type="RefSeq" id="WP_004610408.1">
    <property type="nucleotide sequence ID" value="NZ_CABKNM010000002.1"/>
</dbReference>
<dbReference type="GeneID" id="94017019"/>
<evidence type="ECO:0000256" key="1">
    <source>
        <dbReference type="ARBA" id="ARBA00022676"/>
    </source>
</evidence>
<evidence type="ECO:0000313" key="4">
    <source>
        <dbReference type="EMBL" id="RGO09965.1"/>
    </source>
</evidence>
<sequence>MLFSIILPIYNVENYLCECVDSILNQTYKDYEIILVDDGSKDKSPHICDELAHKYDCIKVIHKKNGGLSDARNAGTKEAIGKYIVYIDSDDYILDKEFLSKLAQKTKTGVDLIFYKYQKYFNETKKLEDCTYTYSLAMSETLYANKIEALVKADAFYGMAWIKAVKRKLIVENNINFEVGLLGEDMDWNYQVIFNASTIEFIDEPMIAYRQREGSITSTHTLKNLVDFVYILEKWSNRITNDIKDEKLKIALYGSLAKYYSNLLVVYSRLSDSKKKIYIKRIKNLGWLLKYGMSQRPQMIYKIYRIAGFRLTIIALKIFDRIK</sequence>
<name>A0A3E5FRI7_9FIRM</name>
<dbReference type="Proteomes" id="UP000261087">
    <property type="component" value="Unassembled WGS sequence"/>
</dbReference>
<gene>
    <name evidence="4" type="ORF">DXB31_06390</name>
</gene>
<dbReference type="AlphaFoldDB" id="A0A3E5FRI7"/>
<dbReference type="InterPro" id="IPR001173">
    <property type="entry name" value="Glyco_trans_2-like"/>
</dbReference>
<keyword evidence="2 4" id="KW-0808">Transferase</keyword>
<dbReference type="GO" id="GO:0016757">
    <property type="term" value="F:glycosyltransferase activity"/>
    <property type="evidence" value="ECO:0007669"/>
    <property type="project" value="UniProtKB-KW"/>
</dbReference>
<dbReference type="PANTHER" id="PTHR22916:SF51">
    <property type="entry name" value="GLYCOSYLTRANSFERASE EPSH-RELATED"/>
    <property type="match status" value="1"/>
</dbReference>
<dbReference type="PANTHER" id="PTHR22916">
    <property type="entry name" value="GLYCOSYLTRANSFERASE"/>
    <property type="match status" value="1"/>
</dbReference>
<dbReference type="Gene3D" id="3.90.550.10">
    <property type="entry name" value="Spore Coat Polysaccharide Biosynthesis Protein SpsA, Chain A"/>
    <property type="match status" value="1"/>
</dbReference>